<reference evidence="3 4" key="2">
    <citation type="submission" date="2017-04" db="EMBL/GenBank/DDBJ databases">
        <title>CpG methylation of centromeres and impact of large insertions on vertebrate speciation.</title>
        <authorList>
            <person name="Ichikawa K."/>
            <person name="Yoshimura J."/>
            <person name="Morishita S."/>
        </authorList>
    </citation>
    <scope>NUCLEOTIDE SEQUENCE</scope>
    <source>
        <strain evidence="3 4">HSOK</strain>
    </source>
</reference>
<name>A0A3P9IR15_ORYLA</name>
<feature type="chain" id="PRO_5018218236" evidence="2">
    <location>
        <begin position="19"/>
        <end position="112"/>
    </location>
</feature>
<proteinExistence type="inferred from homology"/>
<dbReference type="SUPFAM" id="SSF49303">
    <property type="entry name" value="beta-Galactosidase/glucuronidase domain"/>
    <property type="match status" value="1"/>
</dbReference>
<accession>A0A3P9IR15</accession>
<dbReference type="Ensembl" id="ENSORLT00015013276.1">
    <property type="protein sequence ID" value="ENSORLP00015022341.1"/>
    <property type="gene ID" value="ENSORLG00015001653.1"/>
</dbReference>
<dbReference type="Proteomes" id="UP000265200">
    <property type="component" value="Chromosome 14"/>
</dbReference>
<dbReference type="InterPro" id="IPR036156">
    <property type="entry name" value="Beta-gal/glucu_dom_sf"/>
</dbReference>
<dbReference type="Gene3D" id="2.60.40.10">
    <property type="entry name" value="Immunoglobulins"/>
    <property type="match status" value="1"/>
</dbReference>
<reference evidence="3" key="3">
    <citation type="submission" date="2025-08" db="UniProtKB">
        <authorList>
            <consortium name="Ensembl"/>
        </authorList>
    </citation>
    <scope>IDENTIFICATION</scope>
    <source>
        <strain evidence="3">HSOK</strain>
    </source>
</reference>
<organism evidence="3 4">
    <name type="scientific">Oryzias latipes</name>
    <name type="common">Japanese rice fish</name>
    <name type="synonym">Japanese killifish</name>
    <dbReference type="NCBI Taxonomy" id="8090"/>
    <lineage>
        <taxon>Eukaryota</taxon>
        <taxon>Metazoa</taxon>
        <taxon>Chordata</taxon>
        <taxon>Craniata</taxon>
        <taxon>Vertebrata</taxon>
        <taxon>Euteleostomi</taxon>
        <taxon>Actinopterygii</taxon>
        <taxon>Neopterygii</taxon>
        <taxon>Teleostei</taxon>
        <taxon>Neoteleostei</taxon>
        <taxon>Acanthomorphata</taxon>
        <taxon>Ovalentaria</taxon>
        <taxon>Atherinomorphae</taxon>
        <taxon>Beloniformes</taxon>
        <taxon>Adrianichthyidae</taxon>
        <taxon>Oryziinae</taxon>
        <taxon>Oryzias</taxon>
    </lineage>
</organism>
<evidence type="ECO:0000313" key="4">
    <source>
        <dbReference type="Proteomes" id="UP000265200"/>
    </source>
</evidence>
<dbReference type="PANTHER" id="PTHR10066:SF67">
    <property type="entry name" value="BETA-GLUCURONIDASE"/>
    <property type="match status" value="1"/>
</dbReference>
<reference key="1">
    <citation type="journal article" date="2007" name="Nature">
        <title>The medaka draft genome and insights into vertebrate genome evolution.</title>
        <authorList>
            <person name="Kasahara M."/>
            <person name="Naruse K."/>
            <person name="Sasaki S."/>
            <person name="Nakatani Y."/>
            <person name="Qu W."/>
            <person name="Ahsan B."/>
            <person name="Yamada T."/>
            <person name="Nagayasu Y."/>
            <person name="Doi K."/>
            <person name="Kasai Y."/>
            <person name="Jindo T."/>
            <person name="Kobayashi D."/>
            <person name="Shimada A."/>
            <person name="Toyoda A."/>
            <person name="Kuroki Y."/>
            <person name="Fujiyama A."/>
            <person name="Sasaki T."/>
            <person name="Shimizu A."/>
            <person name="Asakawa S."/>
            <person name="Shimizu N."/>
            <person name="Hashimoto S."/>
            <person name="Yang J."/>
            <person name="Lee Y."/>
            <person name="Matsushima K."/>
            <person name="Sugano S."/>
            <person name="Sakaizumi M."/>
            <person name="Narita T."/>
            <person name="Ohishi K."/>
            <person name="Haga S."/>
            <person name="Ohta F."/>
            <person name="Nomoto H."/>
            <person name="Nogata K."/>
            <person name="Morishita T."/>
            <person name="Endo T."/>
            <person name="Shin-I T."/>
            <person name="Takeda H."/>
            <person name="Morishita S."/>
            <person name="Kohara Y."/>
        </authorList>
    </citation>
    <scope>NUCLEOTIDE SEQUENCE [LARGE SCALE GENOMIC DNA]</scope>
    <source>
        <strain>Hd-rR</strain>
    </source>
</reference>
<dbReference type="InterPro" id="IPR013783">
    <property type="entry name" value="Ig-like_fold"/>
</dbReference>
<feature type="signal peptide" evidence="2">
    <location>
        <begin position="1"/>
        <end position="18"/>
    </location>
</feature>
<evidence type="ECO:0000256" key="2">
    <source>
        <dbReference type="SAM" id="SignalP"/>
    </source>
</evidence>
<evidence type="ECO:0000313" key="3">
    <source>
        <dbReference type="Ensembl" id="ENSORLP00015022341.1"/>
    </source>
</evidence>
<protein>
    <submittedName>
        <fullName evidence="3">Uncharacterized protein</fullName>
    </submittedName>
</protein>
<dbReference type="AlphaFoldDB" id="A0A3P9IR15"/>
<dbReference type="PANTHER" id="PTHR10066">
    <property type="entry name" value="BETA-GLUCURONIDASE"/>
    <property type="match status" value="1"/>
</dbReference>
<comment type="similarity">
    <text evidence="1">Belongs to the glycosyl hydrolase 2 family.</text>
</comment>
<sequence>MFVLLFPGLVSYIVSVKGTVTAALKVTLMDKQGHCVASSNGPFGVLKVQDVKLWWPYLTHENPGYLYSMEVSQFSACWFAAPGNQGSTPGCFLFPSLLLCRSQGIRRKKLPS</sequence>
<evidence type="ECO:0000256" key="1">
    <source>
        <dbReference type="ARBA" id="ARBA00007401"/>
    </source>
</evidence>
<keyword evidence="2" id="KW-0732">Signal</keyword>
<reference evidence="3" key="4">
    <citation type="submission" date="2025-09" db="UniProtKB">
        <authorList>
            <consortium name="Ensembl"/>
        </authorList>
    </citation>
    <scope>IDENTIFICATION</scope>
    <source>
        <strain evidence="3">HSOK</strain>
    </source>
</reference>